<evidence type="ECO:0000259" key="2">
    <source>
        <dbReference type="Pfam" id="PF14032"/>
    </source>
</evidence>
<dbReference type="RefSeq" id="WP_285187517.1">
    <property type="nucleotide sequence ID" value="NZ_CP126981.1"/>
</dbReference>
<dbReference type="EMBL" id="CP126981">
    <property type="protein sequence ID" value="WIM87667.1"/>
    <property type="molecule type" value="Genomic_DNA"/>
</dbReference>
<keyword evidence="1" id="KW-0732">Signal</keyword>
<gene>
    <name evidence="3" type="ORF">PT015_23005</name>
</gene>
<sequence length="235" mass="24908">MSRVSPAVALLFAGLVGCTTTVAGHGNPTLPTVAERALPSPAELADSVRQPMLRDSIAQVGGLEALRPDNDAATPADCAVWTHAGNQRSYRGAPLRIAARESWKTPPSVENGVTVTVVVVEMDSAASNLTRYTTTATRWGRCRGVTVNERLSALTFIEQIRSVGDADGMLTAELAVSTADDVMTPSLSRRALTTTAQYVVDVEVFGMLDTPEYDHFDAAAVAHATVDKIGRLTGR</sequence>
<dbReference type="InterPro" id="IPR038232">
    <property type="entry name" value="PknH-like_Extracell_sf"/>
</dbReference>
<name>A0ABY8VZP2_9MYCO</name>
<evidence type="ECO:0000256" key="1">
    <source>
        <dbReference type="SAM" id="SignalP"/>
    </source>
</evidence>
<feature type="chain" id="PRO_5047195277" evidence="1">
    <location>
        <begin position="24"/>
        <end position="235"/>
    </location>
</feature>
<keyword evidence="4" id="KW-1185">Reference proteome</keyword>
<evidence type="ECO:0000313" key="3">
    <source>
        <dbReference type="EMBL" id="WIM87667.1"/>
    </source>
</evidence>
<proteinExistence type="predicted"/>
<accession>A0ABY8VZP2</accession>
<dbReference type="Gene3D" id="3.40.1000.70">
    <property type="entry name" value="PknH-like extracellular domain"/>
    <property type="match status" value="1"/>
</dbReference>
<organism evidence="3 4">
    <name type="scientific">Candidatus Mycobacterium wuenschmannii</name>
    <dbReference type="NCBI Taxonomy" id="3027808"/>
    <lineage>
        <taxon>Bacteria</taxon>
        <taxon>Bacillati</taxon>
        <taxon>Actinomycetota</taxon>
        <taxon>Actinomycetes</taxon>
        <taxon>Mycobacteriales</taxon>
        <taxon>Mycobacteriaceae</taxon>
        <taxon>Mycobacterium</taxon>
    </lineage>
</organism>
<dbReference type="PROSITE" id="PS51257">
    <property type="entry name" value="PROKAR_LIPOPROTEIN"/>
    <property type="match status" value="1"/>
</dbReference>
<feature type="domain" description="PknH-like extracellular" evidence="2">
    <location>
        <begin position="32"/>
        <end position="228"/>
    </location>
</feature>
<dbReference type="Pfam" id="PF14032">
    <property type="entry name" value="PknH_C"/>
    <property type="match status" value="1"/>
</dbReference>
<dbReference type="Proteomes" id="UP001236585">
    <property type="component" value="Chromosome"/>
</dbReference>
<reference evidence="3 4" key="1">
    <citation type="journal article" date="2023" name="Microbiol. Resour. Announc.">
        <title>Complete Genome Sequence of Mycobacterium wuenschmanii, a novel Nontuberculous Mycobacterium Isolated from a captive population of Amazon Milk Frogs.</title>
        <authorList>
            <person name="Hicks J."/>
            <person name="Zeineldin M."/>
            <person name="Ward H."/>
            <person name="Wuenschmann A."/>
            <person name="Camp P."/>
            <person name="Farrell D."/>
            <person name="Lehman K."/>
            <person name="Thacker T."/>
            <person name="Cuthbert E."/>
        </authorList>
    </citation>
    <scope>NUCLEOTIDE SEQUENCE [LARGE SCALE GENOMIC DNA]</scope>
    <source>
        <strain evidence="3 4">Wuenschmanii</strain>
    </source>
</reference>
<evidence type="ECO:0000313" key="4">
    <source>
        <dbReference type="Proteomes" id="UP001236585"/>
    </source>
</evidence>
<protein>
    <submittedName>
        <fullName evidence="3">Sensor domain-containing protein</fullName>
    </submittedName>
</protein>
<feature type="signal peptide" evidence="1">
    <location>
        <begin position="1"/>
        <end position="23"/>
    </location>
</feature>
<dbReference type="InterPro" id="IPR026954">
    <property type="entry name" value="PknH-like_Extracell"/>
</dbReference>